<organism evidence="2 3">
    <name type="scientific">Butyrivibrio hungatei</name>
    <dbReference type="NCBI Taxonomy" id="185008"/>
    <lineage>
        <taxon>Bacteria</taxon>
        <taxon>Bacillati</taxon>
        <taxon>Bacillota</taxon>
        <taxon>Clostridia</taxon>
        <taxon>Lachnospirales</taxon>
        <taxon>Lachnospiraceae</taxon>
        <taxon>Butyrivibrio</taxon>
    </lineage>
</organism>
<feature type="transmembrane region" description="Helical" evidence="1">
    <location>
        <begin position="47"/>
        <end position="65"/>
    </location>
</feature>
<sequence length="80" mass="9099">MKYLTSAITALLIIISYSVLLNLSKQTAFLDESGNGFIVKFPKILDFAARLNIIGVVLEFVYVRWNIVVDENKLTCNRIF</sequence>
<accession>A0A1G5G5M8</accession>
<proteinExistence type="predicted"/>
<evidence type="ECO:0000313" key="3">
    <source>
        <dbReference type="Proteomes" id="UP000183047"/>
    </source>
</evidence>
<keyword evidence="1" id="KW-0812">Transmembrane</keyword>
<keyword evidence="3" id="KW-1185">Reference proteome</keyword>
<gene>
    <name evidence="2" type="ORF">SAMN02910451_02694</name>
</gene>
<dbReference type="RefSeq" id="WP_074463112.1">
    <property type="nucleotide sequence ID" value="NZ_FMUR01000018.1"/>
</dbReference>
<reference evidence="3" key="1">
    <citation type="submission" date="2016-10" db="EMBL/GenBank/DDBJ databases">
        <authorList>
            <person name="Varghese N."/>
            <person name="Submissions S."/>
        </authorList>
    </citation>
    <scope>NUCLEOTIDE SEQUENCE [LARGE SCALE GENOMIC DNA]</scope>
    <source>
        <strain evidence="3">XBD2006</strain>
    </source>
</reference>
<evidence type="ECO:0000313" key="2">
    <source>
        <dbReference type="EMBL" id="SCY46048.1"/>
    </source>
</evidence>
<dbReference type="Proteomes" id="UP000183047">
    <property type="component" value="Unassembled WGS sequence"/>
</dbReference>
<evidence type="ECO:0000256" key="1">
    <source>
        <dbReference type="SAM" id="Phobius"/>
    </source>
</evidence>
<protein>
    <submittedName>
        <fullName evidence="2">Uncharacterized protein</fullName>
    </submittedName>
</protein>
<name>A0A1G5G5M8_9FIRM</name>
<dbReference type="AlphaFoldDB" id="A0A1G5G5M8"/>
<dbReference type="EMBL" id="FMUR01000018">
    <property type="protein sequence ID" value="SCY46048.1"/>
    <property type="molecule type" value="Genomic_DNA"/>
</dbReference>
<keyword evidence="1" id="KW-0472">Membrane</keyword>
<keyword evidence="1" id="KW-1133">Transmembrane helix</keyword>